<name>A0A3Q4M4U7_NEOBR</name>
<evidence type="ECO:0000313" key="5">
    <source>
        <dbReference type="Proteomes" id="UP000261580"/>
    </source>
</evidence>
<keyword evidence="5" id="KW-1185">Reference proteome</keyword>
<dbReference type="GO" id="GO:0005615">
    <property type="term" value="C:extracellular space"/>
    <property type="evidence" value="ECO:0007669"/>
    <property type="project" value="UniProtKB-KW"/>
</dbReference>
<feature type="domain" description="Chemokine interleukin-8-like" evidence="3">
    <location>
        <begin position="27"/>
        <end position="62"/>
    </location>
</feature>
<evidence type="ECO:0000256" key="2">
    <source>
        <dbReference type="SAM" id="SignalP"/>
    </source>
</evidence>
<feature type="chain" id="PRO_5018737814" description="Chemokine interleukin-8-like domain-containing protein" evidence="2">
    <location>
        <begin position="18"/>
        <end position="89"/>
    </location>
</feature>
<dbReference type="SUPFAM" id="SSF54117">
    <property type="entry name" value="Interleukin 8-like chemokines"/>
    <property type="match status" value="1"/>
</dbReference>
<organism evidence="4 5">
    <name type="scientific">Neolamprologus brichardi</name>
    <name type="common">Fairy cichlid</name>
    <name type="synonym">Lamprologus brichardi</name>
    <dbReference type="NCBI Taxonomy" id="32507"/>
    <lineage>
        <taxon>Eukaryota</taxon>
        <taxon>Metazoa</taxon>
        <taxon>Chordata</taxon>
        <taxon>Craniata</taxon>
        <taxon>Vertebrata</taxon>
        <taxon>Euteleostomi</taxon>
        <taxon>Actinopterygii</taxon>
        <taxon>Neopterygii</taxon>
        <taxon>Teleostei</taxon>
        <taxon>Neoteleostei</taxon>
        <taxon>Acanthomorphata</taxon>
        <taxon>Ovalentaria</taxon>
        <taxon>Cichlomorphae</taxon>
        <taxon>Cichliformes</taxon>
        <taxon>Cichlidae</taxon>
        <taxon>African cichlids</taxon>
        <taxon>Pseudocrenilabrinae</taxon>
        <taxon>Lamprologini</taxon>
        <taxon>Neolamprologus</taxon>
    </lineage>
</organism>
<evidence type="ECO:0000259" key="3">
    <source>
        <dbReference type="Pfam" id="PF00048"/>
    </source>
</evidence>
<keyword evidence="1" id="KW-0202">Cytokine</keyword>
<sequence length="89" mass="10386">MKLNFLLSFYYYFFLLAQHLLQMSPGQCCLKFFTGRIPQKKIVSVIKTHSACLEKAFVYVTTMTNYSKTQNRMHENTRHSVVSSVLTLL</sequence>
<dbReference type="STRING" id="32507.ENSNBRP00000002319"/>
<protein>
    <recommendedName>
        <fullName evidence="3">Chemokine interleukin-8-like domain-containing protein</fullName>
    </recommendedName>
</protein>
<evidence type="ECO:0000313" key="4">
    <source>
        <dbReference type="Ensembl" id="ENSNBRP00000002319.1"/>
    </source>
</evidence>
<dbReference type="Pfam" id="PF00048">
    <property type="entry name" value="IL8"/>
    <property type="match status" value="1"/>
</dbReference>
<reference evidence="4" key="1">
    <citation type="submission" date="2025-08" db="UniProtKB">
        <authorList>
            <consortium name="Ensembl"/>
        </authorList>
    </citation>
    <scope>IDENTIFICATION</scope>
</reference>
<dbReference type="Bgee" id="ENSNBRG00000001890">
    <property type="expression patterns" value="Expressed in brain and 7 other cell types or tissues"/>
</dbReference>
<evidence type="ECO:0000256" key="1">
    <source>
        <dbReference type="ARBA" id="ARBA00022514"/>
    </source>
</evidence>
<feature type="signal peptide" evidence="2">
    <location>
        <begin position="1"/>
        <end position="17"/>
    </location>
</feature>
<dbReference type="AlphaFoldDB" id="A0A3Q4M4U7"/>
<reference evidence="4" key="2">
    <citation type="submission" date="2025-09" db="UniProtKB">
        <authorList>
            <consortium name="Ensembl"/>
        </authorList>
    </citation>
    <scope>IDENTIFICATION</scope>
</reference>
<accession>A0A3Q4M4U7</accession>
<dbReference type="GeneTree" id="ENSGT00940000174092"/>
<dbReference type="Gene3D" id="2.40.50.40">
    <property type="match status" value="1"/>
</dbReference>
<dbReference type="GO" id="GO:0006955">
    <property type="term" value="P:immune response"/>
    <property type="evidence" value="ECO:0007669"/>
    <property type="project" value="InterPro"/>
</dbReference>
<proteinExistence type="predicted"/>
<dbReference type="Proteomes" id="UP000261580">
    <property type="component" value="Unassembled WGS sequence"/>
</dbReference>
<dbReference type="Ensembl" id="ENSNBRT00000002410.1">
    <property type="protein sequence ID" value="ENSNBRP00000002319.1"/>
    <property type="gene ID" value="ENSNBRG00000001890.1"/>
</dbReference>
<keyword evidence="2" id="KW-0732">Signal</keyword>
<dbReference type="GO" id="GO:0008009">
    <property type="term" value="F:chemokine activity"/>
    <property type="evidence" value="ECO:0007669"/>
    <property type="project" value="InterPro"/>
</dbReference>
<dbReference type="InterPro" id="IPR001811">
    <property type="entry name" value="Chemokine_IL8-like_dom"/>
</dbReference>
<dbReference type="InterPro" id="IPR036048">
    <property type="entry name" value="Interleukin_8-like_sf"/>
</dbReference>